<dbReference type="AlphaFoldDB" id="A0A7W2ID42"/>
<feature type="binding site" evidence="9">
    <location>
        <begin position="74"/>
        <end position="75"/>
    </location>
    <ligand>
        <name>FAD</name>
        <dbReference type="ChEBI" id="CHEBI:57692"/>
    </ligand>
</feature>
<evidence type="ECO:0000256" key="4">
    <source>
        <dbReference type="ARBA" id="ARBA00012535"/>
    </source>
</evidence>
<dbReference type="PANTHER" id="PTHR10742:SF410">
    <property type="entry name" value="LYSINE-SPECIFIC HISTONE DEMETHYLASE 2"/>
    <property type="match status" value="1"/>
</dbReference>
<dbReference type="InterPro" id="IPR001613">
    <property type="entry name" value="Flavin_amine_oxidase"/>
</dbReference>
<comment type="pathway">
    <text evidence="2">Plant hormone metabolism; auxin biosynthesis.</text>
</comment>
<dbReference type="Gene3D" id="3.50.50.60">
    <property type="entry name" value="FAD/NAD(P)-binding domain"/>
    <property type="match status" value="1"/>
</dbReference>
<reference evidence="12 13" key="1">
    <citation type="submission" date="2020-07" db="EMBL/GenBank/DDBJ databases">
        <title>Novel species isolated from subtropical streams in China.</title>
        <authorList>
            <person name="Lu H."/>
        </authorList>
    </citation>
    <scope>NUCLEOTIDE SEQUENCE [LARGE SCALE GENOMIC DNA]</scope>
    <source>
        <strain evidence="12 13">LX20W</strain>
    </source>
</reference>
<feature type="binding site" evidence="9">
    <location>
        <position position="361"/>
    </location>
    <ligand>
        <name>substrate</name>
    </ligand>
</feature>
<dbReference type="InterPro" id="IPR006311">
    <property type="entry name" value="TAT_signal"/>
</dbReference>
<gene>
    <name evidence="12" type="ORF">H3H37_16295</name>
</gene>
<evidence type="ECO:0000256" key="8">
    <source>
        <dbReference type="ARBA" id="ARBA00047321"/>
    </source>
</evidence>
<evidence type="ECO:0000256" key="6">
    <source>
        <dbReference type="ARBA" id="ARBA00023002"/>
    </source>
</evidence>
<evidence type="ECO:0000256" key="1">
    <source>
        <dbReference type="ARBA" id="ARBA00001974"/>
    </source>
</evidence>
<dbReference type="InterPro" id="IPR002937">
    <property type="entry name" value="Amino_oxidase"/>
</dbReference>
<feature type="domain" description="Amine oxidase" evidence="11">
    <location>
        <begin position="54"/>
        <end position="468"/>
    </location>
</feature>
<accession>A0A7W2ID42</accession>
<evidence type="ECO:0000256" key="5">
    <source>
        <dbReference type="ARBA" id="ARBA00017871"/>
    </source>
</evidence>
<organism evidence="12 13">
    <name type="scientific">Rugamonas brunnea</name>
    <dbReference type="NCBI Taxonomy" id="2758569"/>
    <lineage>
        <taxon>Bacteria</taxon>
        <taxon>Pseudomonadati</taxon>
        <taxon>Pseudomonadota</taxon>
        <taxon>Betaproteobacteria</taxon>
        <taxon>Burkholderiales</taxon>
        <taxon>Oxalobacteraceae</taxon>
        <taxon>Telluria group</taxon>
        <taxon>Rugamonas</taxon>
    </lineage>
</organism>
<keyword evidence="6" id="KW-0560">Oxidoreductase</keyword>
<dbReference type="PRINTS" id="PR00757">
    <property type="entry name" value="AMINEOXDASEF"/>
</dbReference>
<evidence type="ECO:0000256" key="2">
    <source>
        <dbReference type="ARBA" id="ARBA00004814"/>
    </source>
</evidence>
<evidence type="ECO:0000313" key="12">
    <source>
        <dbReference type="EMBL" id="MBA5638622.1"/>
    </source>
</evidence>
<dbReference type="InterPro" id="IPR050281">
    <property type="entry name" value="Flavin_monoamine_oxidase"/>
</dbReference>
<comment type="catalytic activity">
    <reaction evidence="8">
        <text>L-tryptophan + O2 = indole-3-acetamide + CO2 + H2O</text>
        <dbReference type="Rhea" id="RHEA:16165"/>
        <dbReference type="ChEBI" id="CHEBI:15377"/>
        <dbReference type="ChEBI" id="CHEBI:15379"/>
        <dbReference type="ChEBI" id="CHEBI:16031"/>
        <dbReference type="ChEBI" id="CHEBI:16526"/>
        <dbReference type="ChEBI" id="CHEBI:57912"/>
        <dbReference type="EC" id="1.13.12.3"/>
    </reaction>
</comment>
<dbReference type="EMBL" id="JACEZT010000010">
    <property type="protein sequence ID" value="MBA5638622.1"/>
    <property type="molecule type" value="Genomic_DNA"/>
</dbReference>
<name>A0A7W2ID42_9BURK</name>
<proteinExistence type="inferred from homology"/>
<dbReference type="SUPFAM" id="SSF54373">
    <property type="entry name" value="FAD-linked reductases, C-terminal domain"/>
    <property type="match status" value="1"/>
</dbReference>
<comment type="caution">
    <text evidence="12">The sequence shown here is derived from an EMBL/GenBank/DDBJ whole genome shotgun (WGS) entry which is preliminary data.</text>
</comment>
<dbReference type="PANTHER" id="PTHR10742">
    <property type="entry name" value="FLAVIN MONOAMINE OXIDASE"/>
    <property type="match status" value="1"/>
</dbReference>
<dbReference type="PROSITE" id="PS51257">
    <property type="entry name" value="PROKAR_LIPOPROTEIN"/>
    <property type="match status" value="1"/>
</dbReference>
<sequence length="470" mass="49463">MNLKRREFLIAAGASLGATLLSACGEDANAGDTAGNGGAGPAPSGAVIVIGAGMAGLAAARKLRDAGKDVIVLEARERVGGRILTSQKWSDAKVDLGATWIHGAGPDNPIAALASKTGARLAATSLDNDQLFDTDGTRLDSTARAPIDALQTSITAVLAAAQKADTDMSVQDAVRNGLGYANRPAAERNRIDFLVNTTIEHEYGGAADRLSSYWYDSGAAYSGGDALFLDGYHVLIDYLAQGLDVRLGQVVRQIAWSANGEATVTTNLGAFTAQRVIVTLPLGVLQSGAVTFSPALPVAKRAAIAQLGMGLLNKCCLRFPTAFWDTETDWLNYVPDGSHYGQWAEWVSLARPTGLPILLGFNAAAFGREIESWSDNEIIASAMATLRTMYGQAIPEPVDALITRWGADPYARGAYSCNVLGSTPGMRADLASNVNGRLFFAGEATESQYYQTVHGAYRSGLRAADEILAL</sequence>
<dbReference type="InterPro" id="IPR036188">
    <property type="entry name" value="FAD/NAD-bd_sf"/>
</dbReference>
<keyword evidence="10" id="KW-0732">Signal</keyword>
<evidence type="ECO:0000256" key="10">
    <source>
        <dbReference type="SAM" id="SignalP"/>
    </source>
</evidence>
<evidence type="ECO:0000256" key="9">
    <source>
        <dbReference type="PIRSR" id="PIRSR601613-1"/>
    </source>
</evidence>
<dbReference type="Proteomes" id="UP000534388">
    <property type="component" value="Unassembled WGS sequence"/>
</dbReference>
<keyword evidence="13" id="KW-1185">Reference proteome</keyword>
<dbReference type="SUPFAM" id="SSF51905">
    <property type="entry name" value="FAD/NAD(P)-binding domain"/>
    <property type="match status" value="1"/>
</dbReference>
<dbReference type="GO" id="GO:0050361">
    <property type="term" value="F:tryptophan 2-monooxygenase activity"/>
    <property type="evidence" value="ECO:0007669"/>
    <property type="project" value="UniProtKB-EC"/>
</dbReference>
<evidence type="ECO:0000259" key="11">
    <source>
        <dbReference type="Pfam" id="PF01593"/>
    </source>
</evidence>
<feature type="binding site" evidence="9">
    <location>
        <position position="251"/>
    </location>
    <ligand>
        <name>FAD</name>
        <dbReference type="ChEBI" id="CHEBI:57692"/>
    </ligand>
</feature>
<dbReference type="PROSITE" id="PS51318">
    <property type="entry name" value="TAT"/>
    <property type="match status" value="1"/>
</dbReference>
<dbReference type="GO" id="GO:0009851">
    <property type="term" value="P:auxin biosynthetic process"/>
    <property type="evidence" value="ECO:0007669"/>
    <property type="project" value="UniProtKB-KW"/>
</dbReference>
<dbReference type="Pfam" id="PF01593">
    <property type="entry name" value="Amino_oxidase"/>
    <property type="match status" value="1"/>
</dbReference>
<evidence type="ECO:0000256" key="7">
    <source>
        <dbReference type="ARBA" id="ARBA00023070"/>
    </source>
</evidence>
<feature type="signal peptide" evidence="10">
    <location>
        <begin position="1"/>
        <end position="23"/>
    </location>
</feature>
<evidence type="ECO:0000256" key="3">
    <source>
        <dbReference type="ARBA" id="ARBA00005833"/>
    </source>
</evidence>
<comment type="cofactor">
    <cofactor evidence="1">
        <name>FAD</name>
        <dbReference type="ChEBI" id="CHEBI:57692"/>
    </cofactor>
</comment>
<keyword evidence="7" id="KW-0073">Auxin biosynthesis</keyword>
<dbReference type="Gene3D" id="3.90.660.10">
    <property type="match status" value="1"/>
</dbReference>
<protein>
    <recommendedName>
        <fullName evidence="5">Tryptophan 2-monooxygenase</fullName>
        <ecNumber evidence="4">1.13.12.3</ecNumber>
    </recommendedName>
</protein>
<comment type="similarity">
    <text evidence="3">Belongs to the tryptophan 2-monooxygenase family.</text>
</comment>
<evidence type="ECO:0000313" key="13">
    <source>
        <dbReference type="Proteomes" id="UP000534388"/>
    </source>
</evidence>
<feature type="chain" id="PRO_5031563800" description="Tryptophan 2-monooxygenase" evidence="10">
    <location>
        <begin position="24"/>
        <end position="470"/>
    </location>
</feature>
<dbReference type="EC" id="1.13.12.3" evidence="4"/>